<evidence type="ECO:0000256" key="5">
    <source>
        <dbReference type="ARBA" id="ARBA00023242"/>
    </source>
</evidence>
<organism evidence="7">
    <name type="scientific">Cuerna arida</name>
    <dbReference type="NCBI Taxonomy" id="1464854"/>
    <lineage>
        <taxon>Eukaryota</taxon>
        <taxon>Metazoa</taxon>
        <taxon>Ecdysozoa</taxon>
        <taxon>Arthropoda</taxon>
        <taxon>Hexapoda</taxon>
        <taxon>Insecta</taxon>
        <taxon>Pterygota</taxon>
        <taxon>Neoptera</taxon>
        <taxon>Paraneoptera</taxon>
        <taxon>Hemiptera</taxon>
        <taxon>Auchenorrhyncha</taxon>
        <taxon>Membracoidea</taxon>
        <taxon>Cicadellidae</taxon>
        <taxon>Cicadellinae</taxon>
        <taxon>Proconiini</taxon>
        <taxon>Cuerna</taxon>
    </lineage>
</organism>
<dbReference type="InterPro" id="IPR019734">
    <property type="entry name" value="TPR_rpt"/>
</dbReference>
<dbReference type="InterPro" id="IPR051730">
    <property type="entry name" value="NASP-like"/>
</dbReference>
<dbReference type="SUPFAM" id="SSF48452">
    <property type="entry name" value="TPR-like"/>
    <property type="match status" value="1"/>
</dbReference>
<keyword evidence="4" id="KW-0802">TPR repeat</keyword>
<accession>A0A1B6EY95</accession>
<comment type="subcellular location">
    <subcellularLocation>
        <location evidence="1">Nucleus</location>
    </subcellularLocation>
</comment>
<dbReference type="InterPro" id="IPR019544">
    <property type="entry name" value="Tetratricopeptide_SHNi-TPR_dom"/>
</dbReference>
<dbReference type="InterPro" id="IPR011990">
    <property type="entry name" value="TPR-like_helical_dom_sf"/>
</dbReference>
<dbReference type="PANTHER" id="PTHR15081:SF1">
    <property type="entry name" value="NUCLEAR AUTOANTIGENIC SPERM PROTEIN"/>
    <property type="match status" value="1"/>
</dbReference>
<dbReference type="GO" id="GO:0034080">
    <property type="term" value="P:CENP-A containing chromatin assembly"/>
    <property type="evidence" value="ECO:0007669"/>
    <property type="project" value="TreeGrafter"/>
</dbReference>
<dbReference type="GO" id="GO:0005654">
    <property type="term" value="C:nucleoplasm"/>
    <property type="evidence" value="ECO:0007669"/>
    <property type="project" value="TreeGrafter"/>
</dbReference>
<dbReference type="AlphaFoldDB" id="A0A1B6EY95"/>
<evidence type="ECO:0000259" key="6">
    <source>
        <dbReference type="Pfam" id="PF10516"/>
    </source>
</evidence>
<dbReference type="GO" id="GO:0042393">
    <property type="term" value="F:histone binding"/>
    <property type="evidence" value="ECO:0007669"/>
    <property type="project" value="TreeGrafter"/>
</dbReference>
<dbReference type="Gene3D" id="1.25.40.10">
    <property type="entry name" value="Tetratricopeptide repeat domain"/>
    <property type="match status" value="1"/>
</dbReference>
<keyword evidence="3" id="KW-0677">Repeat</keyword>
<dbReference type="SMART" id="SM00028">
    <property type="entry name" value="TPR"/>
    <property type="match status" value="2"/>
</dbReference>
<feature type="domain" description="Tetratricopeptide SHNi-TPR" evidence="6">
    <location>
        <begin position="17"/>
        <end position="50"/>
    </location>
</feature>
<reference evidence="7" key="1">
    <citation type="submission" date="2015-11" db="EMBL/GenBank/DDBJ databases">
        <title>De novo transcriptome assembly of four potential Pierce s Disease insect vectors from Arizona vineyards.</title>
        <authorList>
            <person name="Tassone E.E."/>
        </authorList>
    </citation>
    <scope>NUCLEOTIDE SEQUENCE</scope>
</reference>
<name>A0A1B6EY95_9HEMI</name>
<proteinExistence type="inferred from homology"/>
<dbReference type="PANTHER" id="PTHR15081">
    <property type="entry name" value="NUCLEAR AUTOANTIGENIC SPERM PROTEIN NASP -RELATED"/>
    <property type="match status" value="1"/>
</dbReference>
<evidence type="ECO:0000256" key="1">
    <source>
        <dbReference type="ARBA" id="ARBA00004123"/>
    </source>
</evidence>
<sequence>KIYEPEKSCDEFHENLPEIFITLGEISVENENFKLAVADINKGIELLKKCSDNERRLAEAYFKLGTTFVLNSERNEAIDAFKSAKNCLSSYLTKLDNESDEAKEIREVLFKELDLKIEETDMLRKEEIEMVKNAINQNVAGLT</sequence>
<dbReference type="EMBL" id="GECZ01026885">
    <property type="protein sequence ID" value="JAS42884.1"/>
    <property type="molecule type" value="Transcribed_RNA"/>
</dbReference>
<evidence type="ECO:0000256" key="4">
    <source>
        <dbReference type="ARBA" id="ARBA00022803"/>
    </source>
</evidence>
<protein>
    <recommendedName>
        <fullName evidence="6">Tetratricopeptide SHNi-TPR domain-containing protein</fullName>
    </recommendedName>
</protein>
<evidence type="ECO:0000256" key="3">
    <source>
        <dbReference type="ARBA" id="ARBA00022737"/>
    </source>
</evidence>
<dbReference type="GO" id="GO:0006335">
    <property type="term" value="P:DNA replication-dependent chromatin assembly"/>
    <property type="evidence" value="ECO:0007669"/>
    <property type="project" value="TreeGrafter"/>
</dbReference>
<evidence type="ECO:0000313" key="7">
    <source>
        <dbReference type="EMBL" id="JAS42884.1"/>
    </source>
</evidence>
<feature type="non-terminal residue" evidence="7">
    <location>
        <position position="143"/>
    </location>
</feature>
<feature type="non-terminal residue" evidence="7">
    <location>
        <position position="1"/>
    </location>
</feature>
<keyword evidence="5" id="KW-0539">Nucleus</keyword>
<evidence type="ECO:0000256" key="2">
    <source>
        <dbReference type="ARBA" id="ARBA00008402"/>
    </source>
</evidence>
<comment type="similarity">
    <text evidence="2">Belongs to the NASP family.</text>
</comment>
<gene>
    <name evidence="7" type="ORF">g.48967</name>
</gene>
<dbReference type="Pfam" id="PF10516">
    <property type="entry name" value="SHNi-TPR"/>
    <property type="match status" value="1"/>
</dbReference>